<evidence type="ECO:0000256" key="1">
    <source>
        <dbReference type="ARBA" id="ARBA00010641"/>
    </source>
</evidence>
<dbReference type="InterPro" id="IPR039425">
    <property type="entry name" value="RNA_pol_sigma-70-like"/>
</dbReference>
<evidence type="ECO:0000256" key="5">
    <source>
        <dbReference type="ARBA" id="ARBA00023163"/>
    </source>
</evidence>
<keyword evidence="4" id="KW-0238">DNA-binding</keyword>
<dbReference type="InterPro" id="IPR013325">
    <property type="entry name" value="RNA_pol_sigma_r2"/>
</dbReference>
<gene>
    <name evidence="7" type="ORF">JKJ07_35230</name>
</gene>
<comment type="caution">
    <text evidence="7">The sequence shown here is derived from an EMBL/GenBank/DDBJ whole genome shotgun (WGS) entry which is preliminary data.</text>
</comment>
<keyword evidence="8" id="KW-1185">Reference proteome</keyword>
<dbReference type="PANTHER" id="PTHR43133">
    <property type="entry name" value="RNA POLYMERASE ECF-TYPE SIGMA FACTO"/>
    <property type="match status" value="1"/>
</dbReference>
<dbReference type="CDD" id="cd06171">
    <property type="entry name" value="Sigma70_r4"/>
    <property type="match status" value="1"/>
</dbReference>
<keyword evidence="2" id="KW-0805">Transcription regulation</keyword>
<evidence type="ECO:0000256" key="3">
    <source>
        <dbReference type="ARBA" id="ARBA00023082"/>
    </source>
</evidence>
<evidence type="ECO:0000256" key="2">
    <source>
        <dbReference type="ARBA" id="ARBA00023015"/>
    </source>
</evidence>
<dbReference type="InterPro" id="IPR013249">
    <property type="entry name" value="RNA_pol_sigma70_r4_t2"/>
</dbReference>
<dbReference type="SUPFAM" id="SSF88659">
    <property type="entry name" value="Sigma3 and sigma4 domains of RNA polymerase sigma factors"/>
    <property type="match status" value="1"/>
</dbReference>
<dbReference type="InterPro" id="IPR036388">
    <property type="entry name" value="WH-like_DNA-bd_sf"/>
</dbReference>
<dbReference type="PANTHER" id="PTHR43133:SF8">
    <property type="entry name" value="RNA POLYMERASE SIGMA FACTOR HI_1459-RELATED"/>
    <property type="match status" value="1"/>
</dbReference>
<evidence type="ECO:0000256" key="4">
    <source>
        <dbReference type="ARBA" id="ARBA00023125"/>
    </source>
</evidence>
<dbReference type="InterPro" id="IPR013324">
    <property type="entry name" value="RNA_pol_sigma_r3/r4-like"/>
</dbReference>
<comment type="similarity">
    <text evidence="1">Belongs to the sigma-70 factor family. ECF subfamily.</text>
</comment>
<dbReference type="RefSeq" id="WP_202996273.1">
    <property type="nucleotide sequence ID" value="NZ_JAENHO010000011.1"/>
</dbReference>
<dbReference type="EMBL" id="JAENHO010000011">
    <property type="protein sequence ID" value="MBL7259584.1"/>
    <property type="molecule type" value="Genomic_DNA"/>
</dbReference>
<protein>
    <submittedName>
        <fullName evidence="7">RNA polymerase sigma factor</fullName>
    </submittedName>
</protein>
<evidence type="ECO:0000259" key="6">
    <source>
        <dbReference type="Pfam" id="PF08281"/>
    </source>
</evidence>
<dbReference type="Gene3D" id="1.10.1740.10">
    <property type="match status" value="1"/>
</dbReference>
<proteinExistence type="inferred from homology"/>
<dbReference type="SUPFAM" id="SSF88946">
    <property type="entry name" value="Sigma2 domain of RNA polymerase sigma factors"/>
    <property type="match status" value="1"/>
</dbReference>
<name>A0ABS1VYQ6_9ACTN</name>
<keyword evidence="5" id="KW-0804">Transcription</keyword>
<evidence type="ECO:0000313" key="7">
    <source>
        <dbReference type="EMBL" id="MBL7259584.1"/>
    </source>
</evidence>
<sequence length="171" mass="18874">METDIVAETRDDPPAAAEDFESFYASTSDRVYRALAVALGDVHLAREAADEAMARAFVRWRQVKVVDNPAGWVFRVGLNWATSWRRKLRRERAFPETEHGLPGFEPGLPDGDAEAALARLPIPTRAVVVCRVLFGLSTAETAAVLQIAEGTVRSRLSRAKSALRDSLEEKP</sequence>
<evidence type="ECO:0000313" key="8">
    <source>
        <dbReference type="Proteomes" id="UP000598996"/>
    </source>
</evidence>
<dbReference type="Gene3D" id="1.10.10.10">
    <property type="entry name" value="Winged helix-like DNA-binding domain superfamily/Winged helix DNA-binding domain"/>
    <property type="match status" value="1"/>
</dbReference>
<keyword evidence="3" id="KW-0731">Sigma factor</keyword>
<reference evidence="7 8" key="1">
    <citation type="submission" date="2021-01" db="EMBL/GenBank/DDBJ databases">
        <title>Actinoplanes sp. nov. LDG1-01 isolated from lichen.</title>
        <authorList>
            <person name="Saeng-In P."/>
            <person name="Phongsopitanun W."/>
            <person name="Kanchanasin P."/>
            <person name="Yuki M."/>
            <person name="Kudo T."/>
            <person name="Ohkuma M."/>
            <person name="Tanasupawat S."/>
        </authorList>
    </citation>
    <scope>NUCLEOTIDE SEQUENCE [LARGE SCALE GENOMIC DNA]</scope>
    <source>
        <strain evidence="7 8">LDG1-01</strain>
    </source>
</reference>
<accession>A0ABS1VYQ6</accession>
<dbReference type="Pfam" id="PF08281">
    <property type="entry name" value="Sigma70_r4_2"/>
    <property type="match status" value="1"/>
</dbReference>
<feature type="domain" description="RNA polymerase sigma factor 70 region 4 type 2" evidence="6">
    <location>
        <begin position="114"/>
        <end position="163"/>
    </location>
</feature>
<dbReference type="Proteomes" id="UP000598996">
    <property type="component" value="Unassembled WGS sequence"/>
</dbReference>
<organism evidence="7 8">
    <name type="scientific">Paractinoplanes lichenicola</name>
    <dbReference type="NCBI Taxonomy" id="2802976"/>
    <lineage>
        <taxon>Bacteria</taxon>
        <taxon>Bacillati</taxon>
        <taxon>Actinomycetota</taxon>
        <taxon>Actinomycetes</taxon>
        <taxon>Micromonosporales</taxon>
        <taxon>Micromonosporaceae</taxon>
        <taxon>Paractinoplanes</taxon>
    </lineage>
</organism>